<name>A0A165BEA3_EXIGL</name>
<sequence>MSADTPSGGGGSKGPPAVATDREKPPDRREAQAERPKTPRTPGGRLRQAVHSLRASASTAVKGAVNGLTGSPRRNASGPLSKRRAQDDESADESDDSGASRSSTPTPATHKTNKKARTHADKDTDAAFFVEPAGIRSPSRAPEDSRHTSTPPTTQASPPATHTLDEDEQMDELDATPAPTQSKPPSVQEFTWETWNADAADDGEASLCPRTIAGMMHTIYEEVHVESLTEHPQLVDFAIALHKRLGLALQKLGPSQIQYDPAFEAWAVNERLASIDKMLKEVRAAVVPESGDDSQAAAPSSTTHTRMVPSANPVPIAPTPRANAQTPAKNKQAPKPQQSAKRYNPARAIFHPVVPLTQLERIRRTEQIADDTDKVNEALRDAASDGVVPQIVGLSWTEAGNVVLLAAEGYTGRDIVVHGLVVAGALNLGDGFKAYENQEWFKATLRRVPTHGPGRRLLSDEDVLRQLKLNSKFSNLKLVDVPTPVRWLASPEAREEARHSSLVVCLATAEDQAAFRALNKQIYICGQECSTGAFEERNATSPCTNCWSVTARHRTRDCRSNSRCKFCAGPHHTESHVCEECSREEEKRAEQGMDVDVAHQGCTHVALKCCNCGGNHAADYPWCDARKPAVGSSASAPPMASKKSQPRRKKGPAAGKPLEGGGKGKGKEKGDAREPREEGRGNEGGTGDEARPTEGDGASGSKTAEGQGAAGRRGDEGEGVEGGRVDWAEDGWTMDGPAKAVSTRASKASLASAAGSTTSSAHDARVVEQGLTVEVDDDGFIAVRGKKGRRASTRVVLGNQSSLSHSSADKIASQLSTTYRECPKAEIRAWVLQYKDEDRVLERIRTWYTASGLDLPDKPQAFAPSSTSASSPRV</sequence>
<feature type="compositionally biased region" description="Low complexity" evidence="1">
    <location>
        <begin position="148"/>
        <end position="162"/>
    </location>
</feature>
<feature type="compositionally biased region" description="Basic and acidic residues" evidence="1">
    <location>
        <begin position="665"/>
        <end position="681"/>
    </location>
</feature>
<protein>
    <submittedName>
        <fullName evidence="2">Uncharacterized protein</fullName>
    </submittedName>
</protein>
<feature type="compositionally biased region" description="Low complexity" evidence="1">
    <location>
        <begin position="859"/>
        <end position="874"/>
    </location>
</feature>
<evidence type="ECO:0000313" key="3">
    <source>
        <dbReference type="Proteomes" id="UP000077266"/>
    </source>
</evidence>
<keyword evidence="3" id="KW-1185">Reference proteome</keyword>
<evidence type="ECO:0000256" key="1">
    <source>
        <dbReference type="SAM" id="MobiDB-lite"/>
    </source>
</evidence>
<feature type="compositionally biased region" description="Low complexity" evidence="1">
    <location>
        <begin position="629"/>
        <end position="643"/>
    </location>
</feature>
<evidence type="ECO:0000313" key="2">
    <source>
        <dbReference type="EMBL" id="KZV80443.1"/>
    </source>
</evidence>
<feature type="region of interest" description="Disordered" evidence="1">
    <location>
        <begin position="287"/>
        <end position="343"/>
    </location>
</feature>
<feature type="region of interest" description="Disordered" evidence="1">
    <location>
        <begin position="854"/>
        <end position="874"/>
    </location>
</feature>
<dbReference type="AlphaFoldDB" id="A0A165BEA3"/>
<feature type="region of interest" description="Disordered" evidence="1">
    <location>
        <begin position="1"/>
        <end position="162"/>
    </location>
</feature>
<accession>A0A165BEA3</accession>
<dbReference type="EMBL" id="KV426480">
    <property type="protein sequence ID" value="KZV80443.1"/>
    <property type="molecule type" value="Genomic_DNA"/>
</dbReference>
<dbReference type="Proteomes" id="UP000077266">
    <property type="component" value="Unassembled WGS sequence"/>
</dbReference>
<proteinExistence type="predicted"/>
<organism evidence="2 3">
    <name type="scientific">Exidia glandulosa HHB12029</name>
    <dbReference type="NCBI Taxonomy" id="1314781"/>
    <lineage>
        <taxon>Eukaryota</taxon>
        <taxon>Fungi</taxon>
        <taxon>Dikarya</taxon>
        <taxon>Basidiomycota</taxon>
        <taxon>Agaricomycotina</taxon>
        <taxon>Agaricomycetes</taxon>
        <taxon>Auriculariales</taxon>
        <taxon>Exidiaceae</taxon>
        <taxon>Exidia</taxon>
    </lineage>
</organism>
<feature type="compositionally biased region" description="Basic and acidic residues" evidence="1">
    <location>
        <begin position="20"/>
        <end position="37"/>
    </location>
</feature>
<feature type="compositionally biased region" description="Polar residues" evidence="1">
    <location>
        <begin position="322"/>
        <end position="341"/>
    </location>
</feature>
<reference evidence="2 3" key="1">
    <citation type="journal article" date="2016" name="Mol. Biol. Evol.">
        <title>Comparative Genomics of Early-Diverging Mushroom-Forming Fungi Provides Insights into the Origins of Lignocellulose Decay Capabilities.</title>
        <authorList>
            <person name="Nagy L.G."/>
            <person name="Riley R."/>
            <person name="Tritt A."/>
            <person name="Adam C."/>
            <person name="Daum C."/>
            <person name="Floudas D."/>
            <person name="Sun H."/>
            <person name="Yadav J.S."/>
            <person name="Pangilinan J."/>
            <person name="Larsson K.H."/>
            <person name="Matsuura K."/>
            <person name="Barry K."/>
            <person name="Labutti K."/>
            <person name="Kuo R."/>
            <person name="Ohm R.A."/>
            <person name="Bhattacharya S.S."/>
            <person name="Shirouzu T."/>
            <person name="Yoshinaga Y."/>
            <person name="Martin F.M."/>
            <person name="Grigoriev I.V."/>
            <person name="Hibbett D.S."/>
        </authorList>
    </citation>
    <scope>NUCLEOTIDE SEQUENCE [LARGE SCALE GENOMIC DNA]</scope>
    <source>
        <strain evidence="2 3">HHB12029</strain>
    </source>
</reference>
<dbReference type="InParanoid" id="A0A165BEA3"/>
<gene>
    <name evidence="2" type="ORF">EXIGLDRAFT_780924</name>
</gene>
<feature type="compositionally biased region" description="Basic and acidic residues" evidence="1">
    <location>
        <begin position="712"/>
        <end position="727"/>
    </location>
</feature>
<feature type="region of interest" description="Disordered" evidence="1">
    <location>
        <begin position="629"/>
        <end position="746"/>
    </location>
</feature>
<dbReference type="OrthoDB" id="3270591at2759"/>